<keyword evidence="1" id="KW-0732">Signal</keyword>
<sequence length="554" mass="61218">MRVSSLWWLLAAATALCQETGNHPDWPRWCGKVYEAGYPSFDPGGQTVPPTPVSGTPLLFVQVKPRYNIFLESDELGEFIVNAALSQYLGVPWPNSTSGTDRFYFSINLASDDTPLVENSVAINSTNNVFSFTFAHLTPRIEPYEVVIYGAPEGGEPTASATTELYYLPEKTSGSVTKVDNLSGGMYFRNTASNGVFEPLLAYGFYASYDGFLGDNDTAEIQRYADFGLNGMTPLTTYPVSADAFSYMDKINLKWMYDLRDDYKNLTWIEEKVTPARDAEAIFAYWLADEPDGWQDPFNATVLGNQLIKKLDPYHLVAVVLNCQNYYFKEYSAGADVIMEDVYPIGINSTWSKWGTACNTTLGDCGCDNCQGNVQDVSNRLDDLTTYETWLGLWHKTKVHNPQSFHGEGYWARDPSVEEEWVMTTLALNHGAQSIISWVYPDTDILSVAHGTIAKVVTNSPVVDFIVGQRPTTVKLSCYAVVDVAYWLVGKQMLVSVANGGYVDIDKPVSFKVPAAAGISSTPWGNVSWTYDSSRLSAPSLSALATSMIILDLA</sequence>
<reference evidence="2" key="1">
    <citation type="submission" date="2022-07" db="EMBL/GenBank/DDBJ databases">
        <title>Fungi with potential for degradation of polypropylene.</title>
        <authorList>
            <person name="Gostincar C."/>
        </authorList>
    </citation>
    <scope>NUCLEOTIDE SEQUENCE</scope>
    <source>
        <strain evidence="2">EXF-13308</strain>
    </source>
</reference>
<keyword evidence="2" id="KW-0378">Hydrolase</keyword>
<dbReference type="AlphaFoldDB" id="A0AA38RAZ3"/>
<feature type="signal peptide" evidence="1">
    <location>
        <begin position="1"/>
        <end position="17"/>
    </location>
</feature>
<keyword evidence="3" id="KW-1185">Reference proteome</keyword>
<evidence type="ECO:0000256" key="1">
    <source>
        <dbReference type="SAM" id="SignalP"/>
    </source>
</evidence>
<evidence type="ECO:0000313" key="3">
    <source>
        <dbReference type="Proteomes" id="UP001174694"/>
    </source>
</evidence>
<dbReference type="EMBL" id="JANBVO010000018">
    <property type="protein sequence ID" value="KAJ9143677.1"/>
    <property type="molecule type" value="Genomic_DNA"/>
</dbReference>
<name>A0AA38RAZ3_9PEZI</name>
<accession>A0AA38RAZ3</accession>
<evidence type="ECO:0000313" key="2">
    <source>
        <dbReference type="EMBL" id="KAJ9143677.1"/>
    </source>
</evidence>
<proteinExistence type="predicted"/>
<dbReference type="Proteomes" id="UP001174694">
    <property type="component" value="Unassembled WGS sequence"/>
</dbReference>
<feature type="chain" id="PRO_5041381224" evidence="1">
    <location>
        <begin position="18"/>
        <end position="554"/>
    </location>
</feature>
<comment type="caution">
    <text evidence="2">The sequence shown here is derived from an EMBL/GenBank/DDBJ whole genome shotgun (WGS) entry which is preliminary data.</text>
</comment>
<gene>
    <name evidence="2" type="ORF">NKR23_g6412</name>
</gene>
<organism evidence="2 3">
    <name type="scientific">Pleurostoma richardsiae</name>
    <dbReference type="NCBI Taxonomy" id="41990"/>
    <lineage>
        <taxon>Eukaryota</taxon>
        <taxon>Fungi</taxon>
        <taxon>Dikarya</taxon>
        <taxon>Ascomycota</taxon>
        <taxon>Pezizomycotina</taxon>
        <taxon>Sordariomycetes</taxon>
        <taxon>Sordariomycetidae</taxon>
        <taxon>Calosphaeriales</taxon>
        <taxon>Pleurostomataceae</taxon>
        <taxon>Pleurostoma</taxon>
    </lineage>
</organism>
<dbReference type="GO" id="GO:0016787">
    <property type="term" value="F:hydrolase activity"/>
    <property type="evidence" value="ECO:0007669"/>
    <property type="project" value="UniProtKB-KW"/>
</dbReference>
<protein>
    <submittedName>
        <fullName evidence="2">Glycoside hydrolase subgroup catalytic core protein</fullName>
    </submittedName>
</protein>